<dbReference type="InterPro" id="IPR011017">
    <property type="entry name" value="TRASH_dom"/>
</dbReference>
<feature type="region of interest" description="Disordered" evidence="1">
    <location>
        <begin position="89"/>
        <end position="114"/>
    </location>
</feature>
<organism evidence="3 4">
    <name type="scientific">Paucidesulfovibrio gracilis DSM 16080</name>
    <dbReference type="NCBI Taxonomy" id="1121449"/>
    <lineage>
        <taxon>Bacteria</taxon>
        <taxon>Pseudomonadati</taxon>
        <taxon>Thermodesulfobacteriota</taxon>
        <taxon>Desulfovibrionia</taxon>
        <taxon>Desulfovibrionales</taxon>
        <taxon>Desulfovibrionaceae</taxon>
        <taxon>Paucidesulfovibrio</taxon>
    </lineage>
</organism>
<proteinExistence type="predicted"/>
<protein>
    <submittedName>
        <fullName evidence="3">YHS domain-containing protein</fullName>
    </submittedName>
</protein>
<feature type="domain" description="TRASH" evidence="2">
    <location>
        <begin position="45"/>
        <end position="82"/>
    </location>
</feature>
<evidence type="ECO:0000313" key="3">
    <source>
        <dbReference type="EMBL" id="SKA78790.1"/>
    </source>
</evidence>
<sequence>MSRFLFIAIAIGIIYLLLKGDKKKKVERQRKEEERLKASGDLVKDPICGAYVDRNGQIRVRQGDQVHFFCSYECRDKFLKRLEGGESAEEQASADSKSVADDSDASSDASGSKQ</sequence>
<dbReference type="EMBL" id="FUYC01000003">
    <property type="protein sequence ID" value="SKA78790.1"/>
    <property type="molecule type" value="Genomic_DNA"/>
</dbReference>
<dbReference type="SMART" id="SM00746">
    <property type="entry name" value="TRASH"/>
    <property type="match status" value="1"/>
</dbReference>
<name>A0A1T4WN64_9BACT</name>
<dbReference type="RefSeq" id="WP_078716757.1">
    <property type="nucleotide sequence ID" value="NZ_FUYC01000003.1"/>
</dbReference>
<evidence type="ECO:0000256" key="1">
    <source>
        <dbReference type="SAM" id="MobiDB-lite"/>
    </source>
</evidence>
<keyword evidence="4" id="KW-1185">Reference proteome</keyword>
<reference evidence="3 4" key="1">
    <citation type="submission" date="2017-02" db="EMBL/GenBank/DDBJ databases">
        <authorList>
            <person name="Peterson S.W."/>
        </authorList>
    </citation>
    <scope>NUCLEOTIDE SEQUENCE [LARGE SCALE GENOMIC DNA]</scope>
    <source>
        <strain evidence="3 4">DSM 16080</strain>
    </source>
</reference>
<dbReference type="STRING" id="1121449.SAMN02745704_01199"/>
<dbReference type="OrthoDB" id="3078737at2"/>
<gene>
    <name evidence="3" type="ORF">SAMN02745704_01199</name>
</gene>
<accession>A0A1T4WN64</accession>
<evidence type="ECO:0000313" key="4">
    <source>
        <dbReference type="Proteomes" id="UP000190027"/>
    </source>
</evidence>
<dbReference type="AlphaFoldDB" id="A0A1T4WN64"/>
<dbReference type="Proteomes" id="UP000190027">
    <property type="component" value="Unassembled WGS sequence"/>
</dbReference>
<evidence type="ECO:0000259" key="2">
    <source>
        <dbReference type="SMART" id="SM00746"/>
    </source>
</evidence>